<reference evidence="1" key="1">
    <citation type="submission" date="2014-09" db="EMBL/GenBank/DDBJ databases">
        <authorList>
            <person name="Magalhaes I.L.F."/>
            <person name="Oliveira U."/>
            <person name="Santos F.R."/>
            <person name="Vidigal T.H.D.A."/>
            <person name="Brescovit A.D."/>
            <person name="Santos A.J."/>
        </authorList>
    </citation>
    <scope>NUCLEOTIDE SEQUENCE</scope>
    <source>
        <tissue evidence="1">Shoot tissue taken approximately 20 cm above the soil surface</tissue>
    </source>
</reference>
<dbReference type="AlphaFoldDB" id="A0A0A8YCC1"/>
<protein>
    <submittedName>
        <fullName evidence="1">Uncharacterized protein</fullName>
    </submittedName>
</protein>
<evidence type="ECO:0000313" key="1">
    <source>
        <dbReference type="EMBL" id="JAD23596.1"/>
    </source>
</evidence>
<dbReference type="EMBL" id="GBRH01274299">
    <property type="protein sequence ID" value="JAD23596.1"/>
    <property type="molecule type" value="Transcribed_RNA"/>
</dbReference>
<sequence>MPCLDLCIPMYVQYKVRFDHSNATPQPYG</sequence>
<name>A0A0A8YCC1_ARUDO</name>
<organism evidence="1">
    <name type="scientific">Arundo donax</name>
    <name type="common">Giant reed</name>
    <name type="synonym">Donax arundinaceus</name>
    <dbReference type="NCBI Taxonomy" id="35708"/>
    <lineage>
        <taxon>Eukaryota</taxon>
        <taxon>Viridiplantae</taxon>
        <taxon>Streptophyta</taxon>
        <taxon>Embryophyta</taxon>
        <taxon>Tracheophyta</taxon>
        <taxon>Spermatophyta</taxon>
        <taxon>Magnoliopsida</taxon>
        <taxon>Liliopsida</taxon>
        <taxon>Poales</taxon>
        <taxon>Poaceae</taxon>
        <taxon>PACMAD clade</taxon>
        <taxon>Arundinoideae</taxon>
        <taxon>Arundineae</taxon>
        <taxon>Arundo</taxon>
    </lineage>
</organism>
<accession>A0A0A8YCC1</accession>
<reference evidence="1" key="2">
    <citation type="journal article" date="2015" name="Data Brief">
        <title>Shoot transcriptome of the giant reed, Arundo donax.</title>
        <authorList>
            <person name="Barrero R.A."/>
            <person name="Guerrero F.D."/>
            <person name="Moolhuijzen P."/>
            <person name="Goolsby J.A."/>
            <person name="Tidwell J."/>
            <person name="Bellgard S.E."/>
            <person name="Bellgard M.I."/>
        </authorList>
    </citation>
    <scope>NUCLEOTIDE SEQUENCE</scope>
    <source>
        <tissue evidence="1">Shoot tissue taken approximately 20 cm above the soil surface</tissue>
    </source>
</reference>
<proteinExistence type="predicted"/>